<feature type="chain" id="PRO_5047320442" description="SID1 transmembrane family member 2" evidence="9">
    <location>
        <begin position="43"/>
        <end position="817"/>
    </location>
</feature>
<reference evidence="10" key="2">
    <citation type="submission" date="2025-09" db="UniProtKB">
        <authorList>
            <consortium name="Ensembl"/>
        </authorList>
    </citation>
    <scope>IDENTIFICATION</scope>
</reference>
<evidence type="ECO:0000313" key="11">
    <source>
        <dbReference type="Proteomes" id="UP000694546"/>
    </source>
</evidence>
<evidence type="ECO:0000256" key="4">
    <source>
        <dbReference type="ARBA" id="ARBA00022729"/>
    </source>
</evidence>
<dbReference type="GeneTree" id="ENSGT00390000010091"/>
<accession>A0A8C5BH52</accession>
<evidence type="ECO:0000256" key="7">
    <source>
        <dbReference type="ARBA" id="ARBA00023180"/>
    </source>
</evidence>
<evidence type="ECO:0000256" key="6">
    <source>
        <dbReference type="ARBA" id="ARBA00023136"/>
    </source>
</evidence>
<dbReference type="GO" id="GO:0051033">
    <property type="term" value="F:RNA transmembrane transporter activity"/>
    <property type="evidence" value="ECO:0007669"/>
    <property type="project" value="TreeGrafter"/>
</dbReference>
<evidence type="ECO:0000256" key="8">
    <source>
        <dbReference type="SAM" id="Phobius"/>
    </source>
</evidence>
<keyword evidence="5 8" id="KW-1133">Transmembrane helix</keyword>
<dbReference type="PANTHER" id="PTHR12185">
    <property type="entry name" value="SID1 TRANSMEMBRANE FAMILY MEMEBER"/>
    <property type="match status" value="1"/>
</dbReference>
<keyword evidence="4 9" id="KW-0732">Signal</keyword>
<proteinExistence type="inferred from homology"/>
<evidence type="ECO:0000313" key="10">
    <source>
        <dbReference type="Ensembl" id="ENSGMOP00000047447.1"/>
    </source>
</evidence>
<feature type="transmembrane region" description="Helical" evidence="8">
    <location>
        <begin position="783"/>
        <end position="802"/>
    </location>
</feature>
<evidence type="ECO:0000256" key="9">
    <source>
        <dbReference type="SAM" id="SignalP"/>
    </source>
</evidence>
<dbReference type="GO" id="GO:0005886">
    <property type="term" value="C:plasma membrane"/>
    <property type="evidence" value="ECO:0007669"/>
    <property type="project" value="TreeGrafter"/>
</dbReference>
<evidence type="ECO:0008006" key="12">
    <source>
        <dbReference type="Google" id="ProtNLM"/>
    </source>
</evidence>
<feature type="transmembrane region" description="Helical" evidence="8">
    <location>
        <begin position="627"/>
        <end position="650"/>
    </location>
</feature>
<dbReference type="GO" id="GO:0003725">
    <property type="term" value="F:double-stranded RNA binding"/>
    <property type="evidence" value="ECO:0007669"/>
    <property type="project" value="TreeGrafter"/>
</dbReference>
<feature type="transmembrane region" description="Helical" evidence="8">
    <location>
        <begin position="444"/>
        <end position="464"/>
    </location>
</feature>
<dbReference type="Ensembl" id="ENSGMOT00000026744.1">
    <property type="protein sequence ID" value="ENSGMOP00000047447.1"/>
    <property type="gene ID" value="ENSGMOG00000004220.2"/>
</dbReference>
<comment type="subcellular location">
    <subcellularLocation>
        <location evidence="1">Membrane</location>
        <topology evidence="1">Multi-pass membrane protein</topology>
    </subcellularLocation>
</comment>
<feature type="transmembrane region" description="Helical" evidence="8">
    <location>
        <begin position="312"/>
        <end position="337"/>
    </location>
</feature>
<keyword evidence="7" id="KW-0325">Glycoprotein</keyword>
<dbReference type="InterPro" id="IPR025958">
    <property type="entry name" value="SID1_TM_fam"/>
</dbReference>
<feature type="transmembrane region" description="Helical" evidence="8">
    <location>
        <begin position="498"/>
        <end position="516"/>
    </location>
</feature>
<keyword evidence="11" id="KW-1185">Reference proteome</keyword>
<gene>
    <name evidence="10" type="primary">sidt2</name>
</gene>
<organism evidence="10 11">
    <name type="scientific">Gadus morhua</name>
    <name type="common">Atlantic cod</name>
    <dbReference type="NCBI Taxonomy" id="8049"/>
    <lineage>
        <taxon>Eukaryota</taxon>
        <taxon>Metazoa</taxon>
        <taxon>Chordata</taxon>
        <taxon>Craniata</taxon>
        <taxon>Vertebrata</taxon>
        <taxon>Euteleostomi</taxon>
        <taxon>Actinopterygii</taxon>
        <taxon>Neopterygii</taxon>
        <taxon>Teleostei</taxon>
        <taxon>Neoteleostei</taxon>
        <taxon>Acanthomorphata</taxon>
        <taxon>Zeiogadaria</taxon>
        <taxon>Gadariae</taxon>
        <taxon>Gadiformes</taxon>
        <taxon>Gadoidei</taxon>
        <taxon>Gadidae</taxon>
        <taxon>Gadus</taxon>
    </lineage>
</organism>
<feature type="transmembrane region" description="Helical" evidence="8">
    <location>
        <begin position="602"/>
        <end position="621"/>
    </location>
</feature>
<evidence type="ECO:0000256" key="1">
    <source>
        <dbReference type="ARBA" id="ARBA00004141"/>
    </source>
</evidence>
<comment type="similarity">
    <text evidence="2">Belongs to the SID1 family.</text>
</comment>
<keyword evidence="6 8" id="KW-0472">Membrane</keyword>
<evidence type="ECO:0000256" key="2">
    <source>
        <dbReference type="ARBA" id="ARBA00006618"/>
    </source>
</evidence>
<feature type="signal peptide" evidence="9">
    <location>
        <begin position="1"/>
        <end position="42"/>
    </location>
</feature>
<keyword evidence="3 8" id="KW-0812">Transmembrane</keyword>
<protein>
    <recommendedName>
        <fullName evidence="12">SID1 transmembrane family member 2</fullName>
    </recommendedName>
</protein>
<dbReference type="Proteomes" id="UP000694546">
    <property type="component" value="Chromosome 16"/>
</dbReference>
<sequence>MVLRNCWKSRHKERGDPLPHWIGPGFGLLLCLSILQCGYSTGAEGTSKTVIQKEAEFDITYNDTVTNDNQTIYAFNHTVSRNKGVRVSVDVLPVGLESPFLFVVRQKQAVLSFQVPLILRGLYQRKYPYSHVGRTLCQPPTRAISEMQYFFVDVSTLSSLGTHYQLRVSRVDSFTLHTDKKFSFTASPSQPQYFKYNFPDGVDTVIVKVNSEMTFPCSVMSIQDIQCPVYDLDNNVAFIGMYQTMTKKGAITVQRKDFPSNSFYVVVVVKTEDEACGGPLRFYPLRPDELFDAGNRSKVLDVVVSPAINSEVYVMGMLFCLGIFLSFYLLTFLMACLDNRRYAHSLSVSLLYPSNTRHSVWTTGGTQPLSSVSLLYPSNTRHSRTLDSVGRSRAESLSSVEEDDYDTLADIDSDKNIVRTKKFLYVSDLSRKDKRVLSKKYQIYFWNIATIAVFYALPVVQLVITYQTVVNVTGNQDICYYNFLCAHPLGALSAFNNILSNVGYVLLGLLFLLIVLKRDIVHNRAMFRNDLNALECGIPKHFGLFYAMGTALMMEGLLSACYHVCPNYTNFQFDTSFMYMIAGLCMLKLYQKRHPDINASAYTAYACLAGVIFFSVLGVVFGKGNMVFWIVFSVIHILATLLLSIQLYYMGRWRLDSGIMRRIVNVIYTDCIRQCTGPMYVVSTQSGAAYGLIARPNDFASYLLAIAICNLLLYFAFYIIMKLRSGERIQCLALVCILFTAVVWGFALFFFFQGLSTWQKTPAESREHNRECIVLSFFDDHDIWHFLSSIAMFGSFLVLLTMDDDLDTVQRDKIYAF</sequence>
<dbReference type="PANTHER" id="PTHR12185:SF16">
    <property type="entry name" value="SID1 TRANSMEMBRANE FAMILY MEMBER 2"/>
    <property type="match status" value="1"/>
</dbReference>
<dbReference type="Pfam" id="PF13965">
    <property type="entry name" value="SID-1_RNA_chan"/>
    <property type="match status" value="1"/>
</dbReference>
<name>A0A8C5BH52_GADMO</name>
<evidence type="ECO:0000256" key="5">
    <source>
        <dbReference type="ARBA" id="ARBA00022989"/>
    </source>
</evidence>
<evidence type="ECO:0000256" key="3">
    <source>
        <dbReference type="ARBA" id="ARBA00022692"/>
    </source>
</evidence>
<feature type="transmembrane region" description="Helical" evidence="8">
    <location>
        <begin position="732"/>
        <end position="752"/>
    </location>
</feature>
<reference evidence="10" key="1">
    <citation type="submission" date="2025-08" db="UniProtKB">
        <authorList>
            <consortium name="Ensembl"/>
        </authorList>
    </citation>
    <scope>IDENTIFICATION</scope>
</reference>
<feature type="transmembrane region" description="Helical" evidence="8">
    <location>
        <begin position="544"/>
        <end position="565"/>
    </location>
</feature>
<feature type="transmembrane region" description="Helical" evidence="8">
    <location>
        <begin position="699"/>
        <end position="720"/>
    </location>
</feature>
<dbReference type="GO" id="GO:0005764">
    <property type="term" value="C:lysosome"/>
    <property type="evidence" value="ECO:0007669"/>
    <property type="project" value="TreeGrafter"/>
</dbReference>
<dbReference type="AlphaFoldDB" id="A0A8C5BH52"/>